<dbReference type="EMBL" id="JAKROA010000006">
    <property type="protein sequence ID" value="KAL5106076.1"/>
    <property type="molecule type" value="Genomic_DNA"/>
</dbReference>
<name>A0ABR4Q948_9CEST</name>
<evidence type="ECO:0000313" key="3">
    <source>
        <dbReference type="Proteomes" id="UP001651158"/>
    </source>
</evidence>
<gene>
    <name evidence="2" type="ORF">TcWFU_001988</name>
</gene>
<evidence type="ECO:0000256" key="1">
    <source>
        <dbReference type="SAM" id="MobiDB-lite"/>
    </source>
</evidence>
<comment type="caution">
    <text evidence="2">The sequence shown here is derived from an EMBL/GenBank/DDBJ whole genome shotgun (WGS) entry which is preliminary data.</text>
</comment>
<protein>
    <submittedName>
        <fullName evidence="2">Uncharacterized protein</fullName>
    </submittedName>
</protein>
<feature type="compositionally biased region" description="Basic and acidic residues" evidence="1">
    <location>
        <begin position="183"/>
        <end position="195"/>
    </location>
</feature>
<accession>A0ABR4Q948</accession>
<dbReference type="Proteomes" id="UP001651158">
    <property type="component" value="Unassembled WGS sequence"/>
</dbReference>
<reference evidence="2 3" key="1">
    <citation type="journal article" date="2022" name="Front. Cell. Infect. Microbiol.">
        <title>The Genomes of Two Strains of Taenia crassiceps the Animal Model for the Study of Human Cysticercosis.</title>
        <authorList>
            <person name="Bobes R.J."/>
            <person name="Estrada K."/>
            <person name="Rios-Valencia D.G."/>
            <person name="Calderon-Gallegos A."/>
            <person name="de la Torre P."/>
            <person name="Carrero J.C."/>
            <person name="Sanchez-Flores A."/>
            <person name="Laclette J.P."/>
        </authorList>
    </citation>
    <scope>NUCLEOTIDE SEQUENCE [LARGE SCALE GENOMIC DNA]</scope>
    <source>
        <strain evidence="2">WFUcys</strain>
    </source>
</reference>
<proteinExistence type="predicted"/>
<organism evidence="2 3">
    <name type="scientific">Taenia crassiceps</name>
    <dbReference type="NCBI Taxonomy" id="6207"/>
    <lineage>
        <taxon>Eukaryota</taxon>
        <taxon>Metazoa</taxon>
        <taxon>Spiralia</taxon>
        <taxon>Lophotrochozoa</taxon>
        <taxon>Platyhelminthes</taxon>
        <taxon>Cestoda</taxon>
        <taxon>Eucestoda</taxon>
        <taxon>Cyclophyllidea</taxon>
        <taxon>Taeniidae</taxon>
        <taxon>Taenia</taxon>
    </lineage>
</organism>
<sequence length="334" mass="37903">MRDYRDVDKRDIKQIFKECNHDVARCRVAINNAIMEDCRFILLGGNPLSDAPLVRNARNNDRYAALNDLRADRVYVNEGNFNTSKRQICRSENAVRRNVACQRPCTLGRACLLHDSRGDQDVFDKDESSQEDHRSLESRDDPIYMHADLLDCPRSILVQSEKPIRNVTVYERPCTPGRACLLHDSRGDQDNEKGPVDPGPVRLRSTSARAERRGSCYKASVLASHPCSWSSSPHLVLTPNRCICIHVNTGSSSSLFSTHPVDCGTLSRSRVQSDQVLHKTQRFNRHCEHYPLNESSRFLHPSTCLRRAERSVDCLTPNTELKKNSSPQCHVHIS</sequence>
<feature type="region of interest" description="Disordered" evidence="1">
    <location>
        <begin position="183"/>
        <end position="207"/>
    </location>
</feature>
<evidence type="ECO:0000313" key="2">
    <source>
        <dbReference type="EMBL" id="KAL5106076.1"/>
    </source>
</evidence>
<keyword evidence="3" id="KW-1185">Reference proteome</keyword>